<sequence length="263" mass="29912">MSEYKVVSNSRLRFRGERSSKKKKKRKAEEAIEEGGQQDGWIFATSVEDLVGPIFIIFNNETLACLQSSDNDSSVTVHDISPTERLSTVEPDEVNCVFVGARVVGSNDRITLKTYKNKYLSADKFGVITAEREAIGPQEEWLPVIRDDGIAFQSVYDKFLSIDEIAGGGYKIRADVETVGFCETFRVKCQARFRKKQRVTKKEDRAVSEIEVEQIKKYQTWGGGRIKTSEGDANELRKARKEGKFSEALLDRRERVKADRYCK</sequence>
<dbReference type="SUPFAM" id="SSF50405">
    <property type="entry name" value="Actin-crosslinking proteins"/>
    <property type="match status" value="1"/>
</dbReference>
<protein>
    <submittedName>
        <fullName evidence="4">4977_t:CDS:1</fullName>
    </submittedName>
</protein>
<dbReference type="GO" id="GO:0005730">
    <property type="term" value="C:nucleolus"/>
    <property type="evidence" value="ECO:0007669"/>
    <property type="project" value="UniProtKB-SubCell"/>
</dbReference>
<comment type="caution">
    <text evidence="4">The sequence shown here is derived from an EMBL/GenBank/DDBJ whole genome shotgun (WGS) entry which is preliminary data.</text>
</comment>
<reference evidence="4" key="1">
    <citation type="submission" date="2021-06" db="EMBL/GenBank/DDBJ databases">
        <authorList>
            <person name="Kallberg Y."/>
            <person name="Tangrot J."/>
            <person name="Rosling A."/>
        </authorList>
    </citation>
    <scope>NUCLEOTIDE SEQUENCE</scope>
    <source>
        <strain evidence="4">IA702</strain>
    </source>
</reference>
<dbReference type="Proteomes" id="UP000789572">
    <property type="component" value="Unassembled WGS sequence"/>
</dbReference>
<accession>A0A9N9D1W2</accession>
<dbReference type="PANTHER" id="PTHR12928">
    <property type="entry name" value="FRG1 PROTEIN"/>
    <property type="match status" value="1"/>
</dbReference>
<keyword evidence="5" id="KW-1185">Reference proteome</keyword>
<comment type="subcellular location">
    <subcellularLocation>
        <location evidence="1">Nucleus</location>
        <location evidence="1">Nucleolus</location>
    </subcellularLocation>
</comment>
<proteinExistence type="inferred from homology"/>
<dbReference type="CDD" id="cd23339">
    <property type="entry name" value="beta-trefoil_FSCN_fungal_FRG1-like"/>
    <property type="match status" value="1"/>
</dbReference>
<dbReference type="Gene3D" id="2.80.10.50">
    <property type="match status" value="1"/>
</dbReference>
<dbReference type="GO" id="GO:0051015">
    <property type="term" value="F:actin filament binding"/>
    <property type="evidence" value="ECO:0007669"/>
    <property type="project" value="TreeGrafter"/>
</dbReference>
<dbReference type="GO" id="GO:0071013">
    <property type="term" value="C:catalytic step 2 spliceosome"/>
    <property type="evidence" value="ECO:0007669"/>
    <property type="project" value="TreeGrafter"/>
</dbReference>
<dbReference type="PANTHER" id="PTHR12928:SF0">
    <property type="entry name" value="FSHD REGION GENE 1"/>
    <property type="match status" value="1"/>
</dbReference>
<dbReference type="OrthoDB" id="5539371at2759"/>
<evidence type="ECO:0000256" key="2">
    <source>
        <dbReference type="ARBA" id="ARBA00010878"/>
    </source>
</evidence>
<evidence type="ECO:0000256" key="3">
    <source>
        <dbReference type="ARBA" id="ARBA00023242"/>
    </source>
</evidence>
<gene>
    <name evidence="4" type="ORF">POCULU_LOCUS8475</name>
</gene>
<organism evidence="4 5">
    <name type="scientific">Paraglomus occultum</name>
    <dbReference type="NCBI Taxonomy" id="144539"/>
    <lineage>
        <taxon>Eukaryota</taxon>
        <taxon>Fungi</taxon>
        <taxon>Fungi incertae sedis</taxon>
        <taxon>Mucoromycota</taxon>
        <taxon>Glomeromycotina</taxon>
        <taxon>Glomeromycetes</taxon>
        <taxon>Paraglomerales</taxon>
        <taxon>Paraglomeraceae</taxon>
        <taxon>Paraglomus</taxon>
    </lineage>
</organism>
<dbReference type="AlphaFoldDB" id="A0A9N9D1W2"/>
<dbReference type="InterPro" id="IPR010414">
    <property type="entry name" value="FRG1"/>
</dbReference>
<name>A0A9N9D1W2_9GLOM</name>
<dbReference type="Pfam" id="PF06229">
    <property type="entry name" value="FRG1"/>
    <property type="match status" value="1"/>
</dbReference>
<dbReference type="InterPro" id="IPR008999">
    <property type="entry name" value="Actin-crosslinking"/>
</dbReference>
<evidence type="ECO:0000313" key="5">
    <source>
        <dbReference type="Proteomes" id="UP000789572"/>
    </source>
</evidence>
<keyword evidence="3" id="KW-0539">Nucleus</keyword>
<dbReference type="EMBL" id="CAJVPJ010002469">
    <property type="protein sequence ID" value="CAG8622186.1"/>
    <property type="molecule type" value="Genomic_DNA"/>
</dbReference>
<evidence type="ECO:0000313" key="4">
    <source>
        <dbReference type="EMBL" id="CAG8622186.1"/>
    </source>
</evidence>
<evidence type="ECO:0000256" key="1">
    <source>
        <dbReference type="ARBA" id="ARBA00004604"/>
    </source>
</evidence>
<comment type="similarity">
    <text evidence="2">Belongs to the FRG1 family.</text>
</comment>